<evidence type="ECO:0000313" key="3">
    <source>
        <dbReference type="EMBL" id="MDJ1495960.1"/>
    </source>
</evidence>
<dbReference type="EMBL" id="JASJOT010000018">
    <property type="protein sequence ID" value="MDJ1495960.1"/>
    <property type="molecule type" value="Genomic_DNA"/>
</dbReference>
<keyword evidence="2" id="KW-1133">Transmembrane helix</keyword>
<evidence type="ECO:0000313" key="4">
    <source>
        <dbReference type="Proteomes" id="UP001228581"/>
    </source>
</evidence>
<keyword evidence="1" id="KW-0175">Coiled coil</keyword>
<gene>
    <name evidence="3" type="ORF">QNI19_23700</name>
</gene>
<evidence type="ECO:0000256" key="2">
    <source>
        <dbReference type="SAM" id="Phobius"/>
    </source>
</evidence>
<keyword evidence="2" id="KW-0812">Transmembrane</keyword>
<protein>
    <submittedName>
        <fullName evidence="3">Uncharacterized protein</fullName>
    </submittedName>
</protein>
<dbReference type="Proteomes" id="UP001228581">
    <property type="component" value="Unassembled WGS sequence"/>
</dbReference>
<evidence type="ECO:0000256" key="1">
    <source>
        <dbReference type="SAM" id="Coils"/>
    </source>
</evidence>
<comment type="caution">
    <text evidence="3">The sequence shown here is derived from an EMBL/GenBank/DDBJ whole genome shotgun (WGS) entry which is preliminary data.</text>
</comment>
<reference evidence="3 4" key="1">
    <citation type="submission" date="2023-05" db="EMBL/GenBank/DDBJ databases">
        <authorList>
            <person name="Zhang X."/>
        </authorList>
    </citation>
    <scope>NUCLEOTIDE SEQUENCE [LARGE SCALE GENOMIC DNA]</scope>
    <source>
        <strain evidence="3 4">DM2B3-1</strain>
    </source>
</reference>
<feature type="transmembrane region" description="Helical" evidence="2">
    <location>
        <begin position="6"/>
        <end position="24"/>
    </location>
</feature>
<proteinExistence type="predicted"/>
<keyword evidence="2" id="KW-0472">Membrane</keyword>
<feature type="coiled-coil region" evidence="1">
    <location>
        <begin position="46"/>
        <end position="73"/>
    </location>
</feature>
<accession>A0ABT7CQE0</accession>
<organism evidence="3 4">
    <name type="scientific">Xanthocytophaga flava</name>
    <dbReference type="NCBI Taxonomy" id="3048013"/>
    <lineage>
        <taxon>Bacteria</taxon>
        <taxon>Pseudomonadati</taxon>
        <taxon>Bacteroidota</taxon>
        <taxon>Cytophagia</taxon>
        <taxon>Cytophagales</taxon>
        <taxon>Rhodocytophagaceae</taxon>
        <taxon>Xanthocytophaga</taxon>
    </lineage>
</organism>
<sequence>MLLHFIYVLIHFFLVFFLVCLWLSRRGVVKQLKQVQKEWEEEKYTHELLSNRAERLEEDNDILKKMLERYKKHSESIITSQEGCEKWFEEFKKLQSDIDSMNASEK</sequence>
<name>A0ABT7CQE0_9BACT</name>
<keyword evidence="4" id="KW-1185">Reference proteome</keyword>
<dbReference type="RefSeq" id="WP_314000408.1">
    <property type="nucleotide sequence ID" value="NZ_JASJOT010000018.1"/>
</dbReference>